<comment type="caution">
    <text evidence="1">The sequence shown here is derived from an EMBL/GenBank/DDBJ whole genome shotgun (WGS) entry which is preliminary data.</text>
</comment>
<gene>
    <name evidence="1" type="ORF">CEXT_164771</name>
</gene>
<accession>A0AAV4Y779</accession>
<protein>
    <submittedName>
        <fullName evidence="1">Uncharacterized protein</fullName>
    </submittedName>
</protein>
<organism evidence="1 2">
    <name type="scientific">Caerostris extrusa</name>
    <name type="common">Bark spider</name>
    <name type="synonym">Caerostris bankana</name>
    <dbReference type="NCBI Taxonomy" id="172846"/>
    <lineage>
        <taxon>Eukaryota</taxon>
        <taxon>Metazoa</taxon>
        <taxon>Ecdysozoa</taxon>
        <taxon>Arthropoda</taxon>
        <taxon>Chelicerata</taxon>
        <taxon>Arachnida</taxon>
        <taxon>Araneae</taxon>
        <taxon>Araneomorphae</taxon>
        <taxon>Entelegynae</taxon>
        <taxon>Araneoidea</taxon>
        <taxon>Araneidae</taxon>
        <taxon>Caerostris</taxon>
    </lineage>
</organism>
<evidence type="ECO:0000313" key="1">
    <source>
        <dbReference type="EMBL" id="GIZ03132.1"/>
    </source>
</evidence>
<dbReference type="AlphaFoldDB" id="A0AAV4Y779"/>
<sequence>MHEDKKRLPILKINIKLGTVQEIPRKEIKSEKEEIYSPFQKSISEMVKKRKRTCENALVNQNSKRAALQPFSKILEFNRQRENREKIVEANFNTYIDHLKEIDSKGILPEVSTLHNYIFNDDSVVRNEENNG</sequence>
<proteinExistence type="predicted"/>
<reference evidence="1 2" key="1">
    <citation type="submission" date="2021-06" db="EMBL/GenBank/DDBJ databases">
        <title>Caerostris extrusa draft genome.</title>
        <authorList>
            <person name="Kono N."/>
            <person name="Arakawa K."/>
        </authorList>
    </citation>
    <scope>NUCLEOTIDE SEQUENCE [LARGE SCALE GENOMIC DNA]</scope>
</reference>
<keyword evidence="2" id="KW-1185">Reference proteome</keyword>
<name>A0AAV4Y779_CAEEX</name>
<evidence type="ECO:0000313" key="2">
    <source>
        <dbReference type="Proteomes" id="UP001054945"/>
    </source>
</evidence>
<dbReference type="EMBL" id="BPLR01001557">
    <property type="protein sequence ID" value="GIZ03132.1"/>
    <property type="molecule type" value="Genomic_DNA"/>
</dbReference>
<dbReference type="Proteomes" id="UP001054945">
    <property type="component" value="Unassembled WGS sequence"/>
</dbReference>